<dbReference type="EMBL" id="GISG01074437">
    <property type="protein sequence ID" value="MBA4630633.1"/>
    <property type="molecule type" value="Transcribed_RNA"/>
</dbReference>
<feature type="region of interest" description="Disordered" evidence="1">
    <location>
        <begin position="1"/>
        <end position="54"/>
    </location>
</feature>
<evidence type="ECO:0000256" key="1">
    <source>
        <dbReference type="SAM" id="MobiDB-lite"/>
    </source>
</evidence>
<dbReference type="EMBL" id="GISG01074438">
    <property type="protein sequence ID" value="MBA4630634.1"/>
    <property type="molecule type" value="Transcribed_RNA"/>
</dbReference>
<sequence>MDDERGEIPMLSDLHRQLSDELQDPPWDKSSWTRSASDCGASFPDNRNVGHTGPLRSERRTALMQMSGPLYIRSKPEAPYDLNPDVRGHQENVQLADAYSTYDGAAKHGGVPNDLAEKNERLLKSGPLGMCNDPYCTTCPSYYHYKATQGRFRRTSDIFDTKFHNALYGDAKGWAKSFVVFPAIIHTWGHESPCQSCPAVEQIFCHLLPCYDIC</sequence>
<evidence type="ECO:0000313" key="2">
    <source>
        <dbReference type="EMBL" id="MBA4630634.1"/>
    </source>
</evidence>
<reference evidence="2" key="1">
    <citation type="journal article" date="2013" name="J. Plant Res.">
        <title>Effect of fungi and light on seed germination of three Opuntia species from semiarid lands of central Mexico.</title>
        <authorList>
            <person name="Delgado-Sanchez P."/>
            <person name="Jimenez-Bremont J.F."/>
            <person name="Guerrero-Gonzalez Mde L."/>
            <person name="Flores J."/>
        </authorList>
    </citation>
    <scope>NUCLEOTIDE SEQUENCE</scope>
    <source>
        <tissue evidence="2">Cladode</tissue>
    </source>
</reference>
<reference evidence="2" key="2">
    <citation type="submission" date="2020-07" db="EMBL/GenBank/DDBJ databases">
        <authorList>
            <person name="Vera ALvarez R."/>
            <person name="Arias-Moreno D.M."/>
            <person name="Jimenez-Jacinto V."/>
            <person name="Jimenez-Bremont J.F."/>
            <person name="Swaminathan K."/>
            <person name="Moose S.P."/>
            <person name="Guerrero-Gonzalez M.L."/>
            <person name="Marino-Ramirez L."/>
            <person name="Landsman D."/>
            <person name="Rodriguez-Kessler M."/>
            <person name="Delgado-Sanchez P."/>
        </authorList>
    </citation>
    <scope>NUCLEOTIDE SEQUENCE</scope>
    <source>
        <tissue evidence="2">Cladode</tissue>
    </source>
</reference>
<organism evidence="2">
    <name type="scientific">Opuntia streptacantha</name>
    <name type="common">Prickly pear cactus</name>
    <name type="synonym">Opuntia cardona</name>
    <dbReference type="NCBI Taxonomy" id="393608"/>
    <lineage>
        <taxon>Eukaryota</taxon>
        <taxon>Viridiplantae</taxon>
        <taxon>Streptophyta</taxon>
        <taxon>Embryophyta</taxon>
        <taxon>Tracheophyta</taxon>
        <taxon>Spermatophyta</taxon>
        <taxon>Magnoliopsida</taxon>
        <taxon>eudicotyledons</taxon>
        <taxon>Gunneridae</taxon>
        <taxon>Pentapetalae</taxon>
        <taxon>Caryophyllales</taxon>
        <taxon>Cactineae</taxon>
        <taxon>Cactaceae</taxon>
        <taxon>Opuntioideae</taxon>
        <taxon>Opuntia</taxon>
    </lineage>
</organism>
<proteinExistence type="predicted"/>
<dbReference type="AlphaFoldDB" id="A0A7C8YZN0"/>
<name>A0A7C8YZN0_OPUST</name>
<accession>A0A7C8YZN0</accession>
<protein>
    <submittedName>
        <fullName evidence="2">Uncharacterized protein</fullName>
    </submittedName>
</protein>